<dbReference type="SUPFAM" id="SSF51735">
    <property type="entry name" value="NAD(P)-binding Rossmann-fold domains"/>
    <property type="match status" value="1"/>
</dbReference>
<evidence type="ECO:0000313" key="3">
    <source>
        <dbReference type="EMBL" id="KAK7813918.1"/>
    </source>
</evidence>
<feature type="domain" description="3-beta hydroxysteroid dehydrogenase/isomerase" evidence="2">
    <location>
        <begin position="269"/>
        <end position="309"/>
    </location>
</feature>
<feature type="non-terminal residue" evidence="3">
    <location>
        <position position="451"/>
    </location>
</feature>
<protein>
    <recommendedName>
        <fullName evidence="2">3-beta hydroxysteroid dehydrogenase/isomerase domain-containing protein</fullName>
    </recommendedName>
</protein>
<accession>A0AAW0IHK5</accession>
<proteinExistence type="predicted"/>
<evidence type="ECO:0000256" key="1">
    <source>
        <dbReference type="SAM" id="MobiDB-lite"/>
    </source>
</evidence>
<comment type="caution">
    <text evidence="3">The sequence shown here is derived from an EMBL/GenBank/DDBJ whole genome shotgun (WGS) entry which is preliminary data.</text>
</comment>
<evidence type="ECO:0000313" key="4">
    <source>
        <dbReference type="Proteomes" id="UP001488838"/>
    </source>
</evidence>
<sequence>MQSKGEKRSRFQASNAAGWGSTRKELCVMMTNVRSRSRKFKPQNQDPNVGPVAWLWSRAQWLSSVAPFTLVCHRAQWLSSVAPFTLVCHRAQWLSSVAPFTLVCHRAQWLSSVAPFTLDPAAWYFCTVGNSGVADAEACRANRSSLLVPAEGESIQPLPWPVWTPWDLLQLGMVESAQVPTLVYLVTGGCGFLGIILFECCWSGNPGSASCVSLTCTSVPGWTQAHEVAAAVAGSHAVFLHSWAGGCVWEAQSKDRPQSERAGHTGWPPLLRGNEDTPYEAAHRHPYPCSKALAEQLVLEANGRKVHGGLPLAIPASVEHVRVYVSNVAWMHVLAARELEQRAARTGGQVYFCYDKSPYKNFEDFSMEHPPIVALLAAGTAGYPQCPAAVAAPPTGAATPLLNPYTLTMASTPFTVRTNKAQRHFGYKPLFSWEESKARTIHWVQALEGSA</sequence>
<dbReference type="Pfam" id="PF01073">
    <property type="entry name" value="3Beta_HSD"/>
    <property type="match status" value="2"/>
</dbReference>
<dbReference type="AlphaFoldDB" id="A0AAW0IHK5"/>
<organism evidence="3 4">
    <name type="scientific">Myodes glareolus</name>
    <name type="common">Bank vole</name>
    <name type="synonym">Clethrionomys glareolus</name>
    <dbReference type="NCBI Taxonomy" id="447135"/>
    <lineage>
        <taxon>Eukaryota</taxon>
        <taxon>Metazoa</taxon>
        <taxon>Chordata</taxon>
        <taxon>Craniata</taxon>
        <taxon>Vertebrata</taxon>
        <taxon>Euteleostomi</taxon>
        <taxon>Mammalia</taxon>
        <taxon>Eutheria</taxon>
        <taxon>Euarchontoglires</taxon>
        <taxon>Glires</taxon>
        <taxon>Rodentia</taxon>
        <taxon>Myomorpha</taxon>
        <taxon>Muroidea</taxon>
        <taxon>Cricetidae</taxon>
        <taxon>Arvicolinae</taxon>
        <taxon>Myodes</taxon>
    </lineage>
</organism>
<dbReference type="Proteomes" id="UP001488838">
    <property type="component" value="Unassembled WGS sequence"/>
</dbReference>
<dbReference type="InterPro" id="IPR002225">
    <property type="entry name" value="3Beta_OHSteriod_DH/Estase"/>
</dbReference>
<dbReference type="GO" id="GO:0006694">
    <property type="term" value="P:steroid biosynthetic process"/>
    <property type="evidence" value="ECO:0007669"/>
    <property type="project" value="InterPro"/>
</dbReference>
<dbReference type="GO" id="GO:0016616">
    <property type="term" value="F:oxidoreductase activity, acting on the CH-OH group of donors, NAD or NADP as acceptor"/>
    <property type="evidence" value="ECO:0007669"/>
    <property type="project" value="InterPro"/>
</dbReference>
<name>A0AAW0IHK5_MYOGA</name>
<dbReference type="Gene3D" id="3.40.50.720">
    <property type="entry name" value="NAD(P)-binding Rossmann-like Domain"/>
    <property type="match status" value="1"/>
</dbReference>
<keyword evidence="4" id="KW-1185">Reference proteome</keyword>
<reference evidence="3 4" key="1">
    <citation type="journal article" date="2023" name="bioRxiv">
        <title>Conserved and derived expression patterns and positive selection on dental genes reveal complex evolutionary context of ever-growing rodent molars.</title>
        <authorList>
            <person name="Calamari Z.T."/>
            <person name="Song A."/>
            <person name="Cohen E."/>
            <person name="Akter M."/>
            <person name="Roy R.D."/>
            <person name="Hallikas O."/>
            <person name="Christensen M.M."/>
            <person name="Li P."/>
            <person name="Marangoni P."/>
            <person name="Jernvall J."/>
            <person name="Klein O.D."/>
        </authorList>
    </citation>
    <scope>NUCLEOTIDE SEQUENCE [LARGE SCALE GENOMIC DNA]</scope>
    <source>
        <strain evidence="3">V071</strain>
    </source>
</reference>
<evidence type="ECO:0000259" key="2">
    <source>
        <dbReference type="Pfam" id="PF01073"/>
    </source>
</evidence>
<dbReference type="EMBL" id="JBBHLL010000129">
    <property type="protein sequence ID" value="KAK7813918.1"/>
    <property type="molecule type" value="Genomic_DNA"/>
</dbReference>
<feature type="region of interest" description="Disordered" evidence="1">
    <location>
        <begin position="254"/>
        <end position="283"/>
    </location>
</feature>
<gene>
    <name evidence="3" type="ORF">U0070_011025</name>
</gene>
<feature type="compositionally biased region" description="Basic and acidic residues" evidence="1">
    <location>
        <begin position="254"/>
        <end position="263"/>
    </location>
</feature>
<feature type="domain" description="3-beta hydroxysteroid dehydrogenase/isomerase" evidence="2">
    <location>
        <begin position="318"/>
        <end position="367"/>
    </location>
</feature>
<dbReference type="InterPro" id="IPR036291">
    <property type="entry name" value="NAD(P)-bd_dom_sf"/>
</dbReference>